<evidence type="ECO:0000313" key="1">
    <source>
        <dbReference type="EMBL" id="KEO83876.1"/>
    </source>
</evidence>
<sequence>MTFDDFTHIQKLLEECNDNIIWNPIADQESVNVFDYFISEIEASQEWKKELNWKKGRLLEEFAEFLFRRFVFLDDIKANRLAGGNETDIEVIFGDKPKPSFVNDFIGTNIICECKNKKSASIDVGTVTKLDELLDSRRSRFGVFISILGIGGSGWKFGEGKRKKLFIRSDRKKPIISFTVNELSKLRDGKSNFYTMLKQKVHLLLDEVDDEAPDLPSYSNPDYLRNILMIVDHFARNQLASEEEITNIRNRISLRYGLPEEE</sequence>
<accession>A0A074LNX9</accession>
<comment type="caution">
    <text evidence="1">The sequence shown here is derived from an EMBL/GenBank/DDBJ whole genome shotgun (WGS) entry which is preliminary data.</text>
</comment>
<dbReference type="EMBL" id="JMIR01000008">
    <property type="protein sequence ID" value="KEO83876.1"/>
    <property type="molecule type" value="Genomic_DNA"/>
</dbReference>
<evidence type="ECO:0000313" key="2">
    <source>
        <dbReference type="Proteomes" id="UP000027931"/>
    </source>
</evidence>
<gene>
    <name evidence="1" type="ORF">EL26_08135</name>
</gene>
<dbReference type="STRING" id="1157490.EL26_08135"/>
<proteinExistence type="predicted"/>
<reference evidence="1 2" key="1">
    <citation type="journal article" date="2013" name="Int. J. Syst. Evol. Microbiol.">
        <title>Tumebacillus flagellatus sp. nov., an alpha-amylase/pullulanase-producing bacterium isolated from cassava wastewater.</title>
        <authorList>
            <person name="Wang Q."/>
            <person name="Xie N."/>
            <person name="Qin Y."/>
            <person name="Shen N."/>
            <person name="Zhu J."/>
            <person name="Mi H."/>
            <person name="Huang R."/>
        </authorList>
    </citation>
    <scope>NUCLEOTIDE SEQUENCE [LARGE SCALE GENOMIC DNA]</scope>
    <source>
        <strain evidence="1 2">GST4</strain>
    </source>
</reference>
<dbReference type="OrthoDB" id="2989278at2"/>
<organism evidence="1 2">
    <name type="scientific">Tumebacillus flagellatus</name>
    <dbReference type="NCBI Taxonomy" id="1157490"/>
    <lineage>
        <taxon>Bacteria</taxon>
        <taxon>Bacillati</taxon>
        <taxon>Bacillota</taxon>
        <taxon>Bacilli</taxon>
        <taxon>Bacillales</taxon>
        <taxon>Alicyclobacillaceae</taxon>
        <taxon>Tumebacillus</taxon>
    </lineage>
</organism>
<name>A0A074LNX9_9BACL</name>
<dbReference type="AlphaFoldDB" id="A0A074LNX9"/>
<evidence type="ECO:0008006" key="3">
    <source>
        <dbReference type="Google" id="ProtNLM"/>
    </source>
</evidence>
<keyword evidence="2" id="KW-1185">Reference proteome</keyword>
<dbReference type="RefSeq" id="WP_038086315.1">
    <property type="nucleotide sequence ID" value="NZ_JMIR01000008.1"/>
</dbReference>
<protein>
    <recommendedName>
        <fullName evidence="3">Restriction endonuclease type IV Mrr domain-containing protein</fullName>
    </recommendedName>
</protein>
<dbReference type="Proteomes" id="UP000027931">
    <property type="component" value="Unassembled WGS sequence"/>
</dbReference>